<dbReference type="PROSITE" id="PS00064">
    <property type="entry name" value="L_LDH"/>
    <property type="match status" value="1"/>
</dbReference>
<evidence type="ECO:0000256" key="5">
    <source>
        <dbReference type="ARBA" id="ARBA00023027"/>
    </source>
</evidence>
<comment type="subcellular location">
    <subcellularLocation>
        <location evidence="6">Cytoplasm</location>
    </subcellularLocation>
</comment>
<keyword evidence="13" id="KW-1185">Reference proteome</keyword>
<dbReference type="SUPFAM" id="SSF56327">
    <property type="entry name" value="LDH C-terminal domain-like"/>
    <property type="match status" value="1"/>
</dbReference>
<dbReference type="Gene3D" id="3.40.50.720">
    <property type="entry name" value="NAD(P)-binding Rossmann-like Domain"/>
    <property type="match status" value="1"/>
</dbReference>
<protein>
    <recommendedName>
        <fullName evidence="3 6">L-lactate dehydrogenase</fullName>
        <shortName evidence="6">L-LDH</shortName>
        <ecNumber evidence="3 6">1.1.1.27</ecNumber>
    </recommendedName>
</protein>
<feature type="binding site" evidence="6">
    <location>
        <position position="104"/>
    </location>
    <ligand>
        <name>NAD(+)</name>
        <dbReference type="ChEBI" id="CHEBI:57540"/>
    </ligand>
</feature>
<feature type="modified residue" description="Phosphotyrosine" evidence="6">
    <location>
        <position position="224"/>
    </location>
</feature>
<evidence type="ECO:0000256" key="4">
    <source>
        <dbReference type="ARBA" id="ARBA00023002"/>
    </source>
</evidence>
<keyword evidence="5 6" id="KW-0520">NAD</keyword>
<dbReference type="OrthoDB" id="9802969at2"/>
<dbReference type="UniPathway" id="UPA00554">
    <property type="reaction ID" value="UER00611"/>
</dbReference>
<dbReference type="AlphaFoldDB" id="A0A2A7MGR6"/>
<dbReference type="NCBIfam" id="NF000824">
    <property type="entry name" value="PRK00066.1"/>
    <property type="match status" value="1"/>
</dbReference>
<dbReference type="HAMAP" id="MF_00488">
    <property type="entry name" value="Lactate_dehydrog"/>
    <property type="match status" value="1"/>
</dbReference>
<dbReference type="GO" id="GO:0005737">
    <property type="term" value="C:cytoplasm"/>
    <property type="evidence" value="ECO:0007669"/>
    <property type="project" value="UniProtKB-SubCell"/>
</dbReference>
<dbReference type="InterPro" id="IPR001236">
    <property type="entry name" value="Lactate/malate_DH_N"/>
</dbReference>
<evidence type="ECO:0000313" key="12">
    <source>
        <dbReference type="EMBL" id="PEG31012.1"/>
    </source>
</evidence>
<feature type="binding site" evidence="6">
    <location>
        <begin position="151"/>
        <end position="154"/>
    </location>
    <ligand>
        <name>substrate</name>
    </ligand>
</feature>
<feature type="binding site" evidence="6">
    <location>
        <position position="146"/>
    </location>
    <ligand>
        <name>NAD(+)</name>
        <dbReference type="ChEBI" id="CHEBI:57540"/>
    </ligand>
</feature>
<evidence type="ECO:0000256" key="8">
    <source>
        <dbReference type="PIRSR" id="PIRSR000102-3"/>
    </source>
</evidence>
<evidence type="ECO:0000313" key="13">
    <source>
        <dbReference type="Proteomes" id="UP000220840"/>
    </source>
</evidence>
<dbReference type="InterPro" id="IPR022383">
    <property type="entry name" value="Lactate/malate_DH_C"/>
</dbReference>
<comment type="caution">
    <text evidence="12">The sequence shown here is derived from an EMBL/GenBank/DDBJ whole genome shotgun (WGS) entry which is preliminary data.</text>
</comment>
<reference evidence="11" key="2">
    <citation type="submission" date="2022-10" db="EMBL/GenBank/DDBJ databases">
        <authorList>
            <person name="Aires J."/>
            <person name="Mesa V."/>
        </authorList>
    </citation>
    <scope>NUCLEOTIDE SEQUENCE</scope>
    <source>
        <strain evidence="11">Clostridium neonatale JD116</strain>
    </source>
</reference>
<gene>
    <name evidence="6 11" type="primary">ldh</name>
    <name evidence="11" type="ORF">CNEO2_630010</name>
    <name evidence="12" type="ORF">CQ394_04620</name>
</gene>
<dbReference type="Proteomes" id="UP000220840">
    <property type="component" value="Unassembled WGS sequence"/>
</dbReference>
<comment type="function">
    <text evidence="6">Catalyzes the conversion of lactate to pyruvate.</text>
</comment>
<dbReference type="InterPro" id="IPR036291">
    <property type="entry name" value="NAD(P)-bd_dom_sf"/>
</dbReference>
<sequence>MSIKTRKVAIIGTGNVGSHCAFSLALQGVCDEIIFIDKNEVKANAEAVDLSDTISYLQHYVESRKGTFEDCSDADIVVVSLGVPPAPNKSRLDFLEGTLKEVDTIIDPILNSGFDGIFVVISNPVDVVTHYIYEKTNFPKNKVFGTGTTLDSSRLRRILSKETGIDPKSIQAYSMGEHGDSQMVPWSHVYLGGKPLLDLMKEKPDTFGKLNLDDIAKRAAFAAYEIIEGKGCTEFGIGVGLTEIVKTILHNERKILPATTLLEGQYGQTDVFASVPVVMTKDGIEEIVEINLTDDEQEKFSNSCAIIKEYIEKAKHIK</sequence>
<evidence type="ECO:0000256" key="1">
    <source>
        <dbReference type="ARBA" id="ARBA00004843"/>
    </source>
</evidence>
<dbReference type="Proteomes" id="UP001189143">
    <property type="component" value="Unassembled WGS sequence"/>
</dbReference>
<keyword evidence="6" id="KW-0963">Cytoplasm</keyword>
<dbReference type="GO" id="GO:0006089">
    <property type="term" value="P:lactate metabolic process"/>
    <property type="evidence" value="ECO:0007669"/>
    <property type="project" value="TreeGrafter"/>
</dbReference>
<evidence type="ECO:0000259" key="10">
    <source>
        <dbReference type="Pfam" id="PF02866"/>
    </source>
</evidence>
<evidence type="ECO:0000256" key="7">
    <source>
        <dbReference type="PIRSR" id="PIRSR000102-1"/>
    </source>
</evidence>
<keyword evidence="6" id="KW-0597">Phosphoprotein</keyword>
<comment type="pathway">
    <text evidence="1 6">Fermentation; pyruvate fermentation to lactate; (S)-lactate from pyruvate: step 1/1.</text>
</comment>
<dbReference type="EMBL" id="PDCJ01000001">
    <property type="protein sequence ID" value="PEG31012.1"/>
    <property type="molecule type" value="Genomic_DNA"/>
</dbReference>
<dbReference type="PIRSF" id="PIRSF000102">
    <property type="entry name" value="Lac_mal_DH"/>
    <property type="match status" value="1"/>
</dbReference>
<dbReference type="STRING" id="137838.GCA_001458595_02390"/>
<dbReference type="Pfam" id="PF02866">
    <property type="entry name" value="Ldh_1_C"/>
    <property type="match status" value="1"/>
</dbReference>
<dbReference type="PRINTS" id="PR00086">
    <property type="entry name" value="LLDHDRGNASE"/>
</dbReference>
<dbReference type="NCBIfam" id="TIGR01771">
    <property type="entry name" value="L-LDH-NAD"/>
    <property type="match status" value="1"/>
</dbReference>
<evidence type="ECO:0000256" key="3">
    <source>
        <dbReference type="ARBA" id="ARBA00012967"/>
    </source>
</evidence>
<evidence type="ECO:0000259" key="9">
    <source>
        <dbReference type="Pfam" id="PF00056"/>
    </source>
</evidence>
<feature type="domain" description="Lactate/malate dehydrogenase C-terminal" evidence="10">
    <location>
        <begin position="148"/>
        <end position="316"/>
    </location>
</feature>
<feature type="domain" description="Lactate/malate dehydrogenase N-terminal" evidence="9">
    <location>
        <begin position="7"/>
        <end position="145"/>
    </location>
</feature>
<keyword evidence="4 6" id="KW-0560">Oxidoreductase</keyword>
<dbReference type="RefSeq" id="WP_058295176.1">
    <property type="nucleotide sequence ID" value="NZ_CAMRXB010000051.1"/>
</dbReference>
<dbReference type="EMBL" id="CAMTCP010000263">
    <property type="protein sequence ID" value="CAI3664315.1"/>
    <property type="molecule type" value="Genomic_DNA"/>
</dbReference>
<reference evidence="12 13" key="1">
    <citation type="submission" date="2017-10" db="EMBL/GenBank/DDBJ databases">
        <title>Effective Description of Clostridium neonatale sp. nov. linked to necrotizing enterocolitis in neonates and a clarification of species assignable to the genus Clostridium (Prazmowski 1880) emend. Lawson and Rainey 2016.</title>
        <authorList>
            <person name="Bernard K."/>
            <person name="Burdz T."/>
            <person name="Wiebe D."/>
            <person name="Balcewich B."/>
            <person name="Alfa M."/>
            <person name="Bernier A.-M."/>
        </authorList>
    </citation>
    <scope>NUCLEOTIDE SEQUENCE [LARGE SCALE GENOMIC DNA]</scope>
    <source>
        <strain evidence="12 13">LCDC99A005</strain>
    </source>
</reference>
<comment type="similarity">
    <text evidence="2 6">Belongs to the LDH/MDH superfamily. LDH family.</text>
</comment>
<name>A0A2A7MGR6_9CLOT</name>
<comment type="subunit">
    <text evidence="6">Homotetramer.</text>
</comment>
<dbReference type="InterPro" id="IPR015955">
    <property type="entry name" value="Lactate_DH/Glyco_Ohase_4_C"/>
</dbReference>
<dbReference type="InterPro" id="IPR018177">
    <property type="entry name" value="L-lactate_DH_AS"/>
</dbReference>
<feature type="binding site" evidence="6">
    <location>
        <position position="233"/>
    </location>
    <ligand>
        <name>substrate</name>
    </ligand>
</feature>
<dbReference type="Pfam" id="PF00056">
    <property type="entry name" value="Ldh_1_N"/>
    <property type="match status" value="1"/>
</dbReference>
<evidence type="ECO:0000313" key="11">
    <source>
        <dbReference type="EMBL" id="CAI3664315.1"/>
    </source>
</evidence>
<evidence type="ECO:0000256" key="2">
    <source>
        <dbReference type="ARBA" id="ARBA00006054"/>
    </source>
</evidence>
<organism evidence="12 13">
    <name type="scientific">Clostridium neonatale</name>
    <dbReference type="NCBI Taxonomy" id="137838"/>
    <lineage>
        <taxon>Bacteria</taxon>
        <taxon>Bacillati</taxon>
        <taxon>Bacillota</taxon>
        <taxon>Clostridia</taxon>
        <taxon>Eubacteriales</taxon>
        <taxon>Clostridiaceae</taxon>
        <taxon>Clostridium</taxon>
    </lineage>
</organism>
<feature type="binding site" evidence="6">
    <location>
        <begin position="82"/>
        <end position="83"/>
    </location>
    <ligand>
        <name>NAD(+)</name>
        <dbReference type="ChEBI" id="CHEBI:57540"/>
    </ligand>
</feature>
<accession>A0A2A7MGR6</accession>
<feature type="binding site" evidence="6">
    <location>
        <position position="91"/>
    </location>
    <ligand>
        <name>substrate</name>
    </ligand>
</feature>
<proteinExistence type="inferred from homology"/>
<comment type="catalytic activity">
    <reaction evidence="6">
        <text>(S)-lactate + NAD(+) = pyruvate + NADH + H(+)</text>
        <dbReference type="Rhea" id="RHEA:23444"/>
        <dbReference type="ChEBI" id="CHEBI:15361"/>
        <dbReference type="ChEBI" id="CHEBI:15378"/>
        <dbReference type="ChEBI" id="CHEBI:16651"/>
        <dbReference type="ChEBI" id="CHEBI:57540"/>
        <dbReference type="ChEBI" id="CHEBI:57945"/>
        <dbReference type="EC" id="1.1.1.27"/>
    </reaction>
</comment>
<feature type="binding site" evidence="8">
    <location>
        <begin position="12"/>
        <end position="17"/>
    </location>
    <ligand>
        <name>NAD(+)</name>
        <dbReference type="ChEBI" id="CHEBI:57540"/>
    </ligand>
</feature>
<comment type="caution">
    <text evidence="6">Lacks conserved residue(s) required for the propagation of feature annotation.</text>
</comment>
<dbReference type="GO" id="GO:0004459">
    <property type="term" value="F:L-lactate dehydrogenase (NAD+) activity"/>
    <property type="evidence" value="ECO:0007669"/>
    <property type="project" value="UniProtKB-UniRule"/>
</dbReference>
<feature type="active site" description="Proton acceptor" evidence="6 7">
    <location>
        <position position="178"/>
    </location>
</feature>
<dbReference type="CDD" id="cd05291">
    <property type="entry name" value="HicDH_like"/>
    <property type="match status" value="1"/>
</dbReference>
<dbReference type="EC" id="1.1.1.27" evidence="3 6"/>
<dbReference type="SUPFAM" id="SSF51735">
    <property type="entry name" value="NAD(P)-binding Rossmann-fold domains"/>
    <property type="match status" value="1"/>
</dbReference>
<feature type="binding site" evidence="6">
    <location>
        <position position="42"/>
    </location>
    <ligand>
        <name>NAD(+)</name>
        <dbReference type="ChEBI" id="CHEBI:57540"/>
    </ligand>
</feature>
<feature type="binding site" evidence="6 8">
    <location>
        <position position="37"/>
    </location>
    <ligand>
        <name>NAD(+)</name>
        <dbReference type="ChEBI" id="CHEBI:57540"/>
    </ligand>
</feature>
<feature type="binding site" evidence="6">
    <location>
        <position position="16"/>
    </location>
    <ligand>
        <name>NAD(+)</name>
        <dbReference type="ChEBI" id="CHEBI:57540"/>
    </ligand>
</feature>
<dbReference type="InterPro" id="IPR001557">
    <property type="entry name" value="L-lactate/malate_DH"/>
</dbReference>
<dbReference type="InterPro" id="IPR011304">
    <property type="entry name" value="L-lactate_DH"/>
</dbReference>
<dbReference type="PANTHER" id="PTHR43128:SF31">
    <property type="entry name" value="L-LACTATE DEHYDROGENASE"/>
    <property type="match status" value="1"/>
</dbReference>
<dbReference type="Gene3D" id="3.90.110.10">
    <property type="entry name" value="Lactate dehydrogenase/glycoside hydrolase, family 4, C-terminal"/>
    <property type="match status" value="1"/>
</dbReference>
<dbReference type="GO" id="GO:0006096">
    <property type="term" value="P:glycolytic process"/>
    <property type="evidence" value="ECO:0007669"/>
    <property type="project" value="UniProtKB-UniRule"/>
</dbReference>
<feature type="binding site" evidence="6">
    <location>
        <begin position="123"/>
        <end position="126"/>
    </location>
    <ligand>
        <name>substrate</name>
    </ligand>
</feature>
<feature type="binding site" evidence="6 8">
    <location>
        <begin position="121"/>
        <end position="123"/>
    </location>
    <ligand>
        <name>NAD(+)</name>
        <dbReference type="ChEBI" id="CHEBI:57540"/>
    </ligand>
</feature>
<evidence type="ECO:0000256" key="6">
    <source>
        <dbReference type="HAMAP-Rule" id="MF_00488"/>
    </source>
</evidence>
<dbReference type="PANTHER" id="PTHR43128">
    <property type="entry name" value="L-2-HYDROXYCARBOXYLATE DEHYDROGENASE (NAD(P)(+))"/>
    <property type="match status" value="1"/>
</dbReference>